<reference evidence="1 2" key="1">
    <citation type="submission" date="2022-12" db="EMBL/GenBank/DDBJ databases">
        <title>Chromosome-scale assembly of the Ensete ventricosum genome.</title>
        <authorList>
            <person name="Dussert Y."/>
            <person name="Stocks J."/>
            <person name="Wendawek A."/>
            <person name="Woldeyes F."/>
            <person name="Nichols R.A."/>
            <person name="Borrell J.S."/>
        </authorList>
    </citation>
    <scope>NUCLEOTIDE SEQUENCE [LARGE SCALE GENOMIC DNA]</scope>
    <source>
        <strain evidence="2">cv. Maze</strain>
        <tissue evidence="1">Seeds</tissue>
    </source>
</reference>
<dbReference type="GO" id="GO:0043546">
    <property type="term" value="F:molybdopterin cofactor binding"/>
    <property type="evidence" value="ECO:0007669"/>
    <property type="project" value="TreeGrafter"/>
</dbReference>
<dbReference type="AlphaFoldDB" id="A0AAV8RLI5"/>
<evidence type="ECO:0000313" key="1">
    <source>
        <dbReference type="EMBL" id="KAJ8505637.1"/>
    </source>
</evidence>
<dbReference type="PRINTS" id="PR00407">
    <property type="entry name" value="EUMOPTERIN"/>
</dbReference>
<dbReference type="InterPro" id="IPR008335">
    <property type="entry name" value="Mopterin_OxRdtase_euk"/>
</dbReference>
<dbReference type="PANTHER" id="PTHR19372">
    <property type="entry name" value="SULFITE REDUCTASE"/>
    <property type="match status" value="1"/>
</dbReference>
<dbReference type="Proteomes" id="UP001222027">
    <property type="component" value="Unassembled WGS sequence"/>
</dbReference>
<dbReference type="PANTHER" id="PTHR19372:SF7">
    <property type="entry name" value="SULFITE OXIDASE, MITOCHONDRIAL"/>
    <property type="match status" value="1"/>
</dbReference>
<evidence type="ECO:0000313" key="2">
    <source>
        <dbReference type="Proteomes" id="UP001222027"/>
    </source>
</evidence>
<protein>
    <submittedName>
        <fullName evidence="1">Uncharacterized protein</fullName>
    </submittedName>
</protein>
<keyword evidence="2" id="KW-1185">Reference proteome</keyword>
<proteinExistence type="predicted"/>
<dbReference type="Gene3D" id="3.90.420.10">
    <property type="entry name" value="Oxidoreductase, molybdopterin-binding domain"/>
    <property type="match status" value="1"/>
</dbReference>
<accession>A0AAV8RLI5</accession>
<gene>
    <name evidence="1" type="ORF">OPV22_006523</name>
</gene>
<name>A0AAV8RLI5_ENSVE</name>
<dbReference type="GO" id="GO:0006790">
    <property type="term" value="P:sulfur compound metabolic process"/>
    <property type="evidence" value="ECO:0007669"/>
    <property type="project" value="TreeGrafter"/>
</dbReference>
<sequence length="136" mass="15138">MPNYHAAWPLRDDTNAHGSQWKGRALTKGASCWPLQPSVEVAATLCPFSQAEYGGSHLEVEPSIHEPRDENTADSWIERNQSLIRLTGKHPFNCEAPLARLMHHGFVTLIPLHYVRSHGAVPKADWALGRSSPPAW</sequence>
<dbReference type="GO" id="GO:0020037">
    <property type="term" value="F:heme binding"/>
    <property type="evidence" value="ECO:0007669"/>
    <property type="project" value="TreeGrafter"/>
</dbReference>
<dbReference type="GO" id="GO:0008482">
    <property type="term" value="F:sulfite oxidase activity"/>
    <property type="evidence" value="ECO:0007669"/>
    <property type="project" value="TreeGrafter"/>
</dbReference>
<organism evidence="1 2">
    <name type="scientific">Ensete ventricosum</name>
    <name type="common">Abyssinian banana</name>
    <name type="synonym">Musa ensete</name>
    <dbReference type="NCBI Taxonomy" id="4639"/>
    <lineage>
        <taxon>Eukaryota</taxon>
        <taxon>Viridiplantae</taxon>
        <taxon>Streptophyta</taxon>
        <taxon>Embryophyta</taxon>
        <taxon>Tracheophyta</taxon>
        <taxon>Spermatophyta</taxon>
        <taxon>Magnoliopsida</taxon>
        <taxon>Liliopsida</taxon>
        <taxon>Zingiberales</taxon>
        <taxon>Musaceae</taxon>
        <taxon>Ensete</taxon>
    </lineage>
</organism>
<comment type="caution">
    <text evidence="1">The sequence shown here is derived from an EMBL/GenBank/DDBJ whole genome shotgun (WGS) entry which is preliminary data.</text>
</comment>
<dbReference type="InterPro" id="IPR036374">
    <property type="entry name" value="OxRdtase_Mopterin-bd_sf"/>
</dbReference>
<dbReference type="SUPFAM" id="SSF56524">
    <property type="entry name" value="Oxidoreductase molybdopterin-binding domain"/>
    <property type="match status" value="1"/>
</dbReference>
<dbReference type="EMBL" id="JAQQAF010000002">
    <property type="protein sequence ID" value="KAJ8505637.1"/>
    <property type="molecule type" value="Genomic_DNA"/>
</dbReference>